<name>A0AAN9R3T0_CANGL</name>
<dbReference type="CDD" id="cd11072">
    <property type="entry name" value="CYP71-like"/>
    <property type="match status" value="1"/>
</dbReference>
<reference evidence="12 13" key="1">
    <citation type="submission" date="2024-01" db="EMBL/GenBank/DDBJ databases">
        <title>The genomes of 5 underutilized Papilionoideae crops provide insights into root nodulation and disease resistanc.</title>
        <authorList>
            <person name="Jiang F."/>
        </authorList>
    </citation>
    <scope>NUCLEOTIDE SEQUENCE [LARGE SCALE GENOMIC DNA]</scope>
    <source>
        <strain evidence="12">LVBAO_FW01</strain>
        <tissue evidence="12">Leaves</tissue>
    </source>
</reference>
<dbReference type="Proteomes" id="UP001367508">
    <property type="component" value="Unassembled WGS sequence"/>
</dbReference>
<evidence type="ECO:0000313" key="12">
    <source>
        <dbReference type="EMBL" id="KAK7358292.1"/>
    </source>
</evidence>
<proteinExistence type="inferred from homology"/>
<keyword evidence="9" id="KW-0472">Membrane</keyword>
<dbReference type="InterPro" id="IPR002401">
    <property type="entry name" value="Cyt_P450_E_grp-I"/>
</dbReference>
<dbReference type="EMBL" id="JAYMYQ010000001">
    <property type="protein sequence ID" value="KAK7358292.1"/>
    <property type="molecule type" value="Genomic_DNA"/>
</dbReference>
<feature type="binding site" description="axial binding residue" evidence="10">
    <location>
        <position position="375"/>
    </location>
    <ligand>
        <name>heme</name>
        <dbReference type="ChEBI" id="CHEBI:30413"/>
    </ligand>
    <ligandPart>
        <name>Fe</name>
        <dbReference type="ChEBI" id="CHEBI:18248"/>
    </ligandPart>
</feature>
<dbReference type="InterPro" id="IPR036396">
    <property type="entry name" value="Cyt_P450_sf"/>
</dbReference>
<dbReference type="GO" id="GO:0016705">
    <property type="term" value="F:oxidoreductase activity, acting on paired donors, with incorporation or reduction of molecular oxygen"/>
    <property type="evidence" value="ECO:0007669"/>
    <property type="project" value="InterPro"/>
</dbReference>
<evidence type="ECO:0000256" key="3">
    <source>
        <dbReference type="ARBA" id="ARBA00010617"/>
    </source>
</evidence>
<organism evidence="12 13">
    <name type="scientific">Canavalia gladiata</name>
    <name type="common">Sword bean</name>
    <name type="synonym">Dolichos gladiatus</name>
    <dbReference type="NCBI Taxonomy" id="3824"/>
    <lineage>
        <taxon>Eukaryota</taxon>
        <taxon>Viridiplantae</taxon>
        <taxon>Streptophyta</taxon>
        <taxon>Embryophyta</taxon>
        <taxon>Tracheophyta</taxon>
        <taxon>Spermatophyta</taxon>
        <taxon>Magnoliopsida</taxon>
        <taxon>eudicotyledons</taxon>
        <taxon>Gunneridae</taxon>
        <taxon>Pentapetalae</taxon>
        <taxon>rosids</taxon>
        <taxon>fabids</taxon>
        <taxon>Fabales</taxon>
        <taxon>Fabaceae</taxon>
        <taxon>Papilionoideae</taxon>
        <taxon>50 kb inversion clade</taxon>
        <taxon>NPAAA clade</taxon>
        <taxon>indigoferoid/millettioid clade</taxon>
        <taxon>Phaseoleae</taxon>
        <taxon>Canavalia</taxon>
    </lineage>
</organism>
<evidence type="ECO:0000256" key="1">
    <source>
        <dbReference type="ARBA" id="ARBA00001971"/>
    </source>
</evidence>
<evidence type="ECO:0000256" key="5">
    <source>
        <dbReference type="ARBA" id="ARBA00022723"/>
    </source>
</evidence>
<dbReference type="PROSITE" id="PS00086">
    <property type="entry name" value="CYTOCHROME_P450"/>
    <property type="match status" value="1"/>
</dbReference>
<comment type="cofactor">
    <cofactor evidence="1 10">
        <name>heme</name>
        <dbReference type="ChEBI" id="CHEBI:30413"/>
    </cofactor>
</comment>
<keyword evidence="4 10" id="KW-0349">Heme</keyword>
<evidence type="ECO:0000256" key="4">
    <source>
        <dbReference type="ARBA" id="ARBA00022617"/>
    </source>
</evidence>
<evidence type="ECO:0000256" key="6">
    <source>
        <dbReference type="ARBA" id="ARBA00023002"/>
    </source>
</evidence>
<dbReference type="PRINTS" id="PR00463">
    <property type="entry name" value="EP450I"/>
</dbReference>
<dbReference type="Pfam" id="PF00067">
    <property type="entry name" value="p450"/>
    <property type="match status" value="1"/>
</dbReference>
<dbReference type="GO" id="GO:0005506">
    <property type="term" value="F:iron ion binding"/>
    <property type="evidence" value="ECO:0007669"/>
    <property type="project" value="InterPro"/>
</dbReference>
<dbReference type="GO" id="GO:0004497">
    <property type="term" value="F:monooxygenase activity"/>
    <property type="evidence" value="ECO:0007669"/>
    <property type="project" value="UniProtKB-KW"/>
</dbReference>
<evidence type="ECO:0008006" key="14">
    <source>
        <dbReference type="Google" id="ProtNLM"/>
    </source>
</evidence>
<evidence type="ECO:0000256" key="2">
    <source>
        <dbReference type="ARBA" id="ARBA00004370"/>
    </source>
</evidence>
<gene>
    <name evidence="12" type="ORF">VNO77_00219</name>
</gene>
<dbReference type="FunFam" id="1.10.630.10:FF:000011">
    <property type="entry name" value="Cytochrome P450 83B1"/>
    <property type="match status" value="1"/>
</dbReference>
<dbReference type="SUPFAM" id="SSF48264">
    <property type="entry name" value="Cytochrome P450"/>
    <property type="match status" value="1"/>
</dbReference>
<evidence type="ECO:0000256" key="7">
    <source>
        <dbReference type="ARBA" id="ARBA00023004"/>
    </source>
</evidence>
<evidence type="ECO:0000313" key="13">
    <source>
        <dbReference type="Proteomes" id="UP001367508"/>
    </source>
</evidence>
<dbReference type="InterPro" id="IPR001128">
    <property type="entry name" value="Cyt_P450"/>
</dbReference>
<keyword evidence="7 10" id="KW-0408">Iron</keyword>
<evidence type="ECO:0000256" key="9">
    <source>
        <dbReference type="ARBA" id="ARBA00023136"/>
    </source>
</evidence>
<dbReference type="InterPro" id="IPR017972">
    <property type="entry name" value="Cyt_P450_CS"/>
</dbReference>
<keyword evidence="8 11" id="KW-0503">Monooxygenase</keyword>
<dbReference type="GO" id="GO:0016020">
    <property type="term" value="C:membrane"/>
    <property type="evidence" value="ECO:0007669"/>
    <property type="project" value="UniProtKB-SubCell"/>
</dbReference>
<keyword evidence="13" id="KW-1185">Reference proteome</keyword>
<comment type="similarity">
    <text evidence="3 11">Belongs to the cytochrome P450 family.</text>
</comment>
<dbReference type="PANTHER" id="PTHR47943">
    <property type="entry name" value="CYTOCHROME P450 93A3-LIKE"/>
    <property type="match status" value="1"/>
</dbReference>
<comment type="subcellular location">
    <subcellularLocation>
        <location evidence="2">Membrane</location>
    </subcellularLocation>
</comment>
<keyword evidence="5 10" id="KW-0479">Metal-binding</keyword>
<dbReference type="PANTHER" id="PTHR47943:SF9">
    <property type="entry name" value="CYTOCHROME P450"/>
    <property type="match status" value="1"/>
</dbReference>
<dbReference type="AlphaFoldDB" id="A0AAN9R3T0"/>
<accession>A0AAN9R3T0</accession>
<evidence type="ECO:0000256" key="11">
    <source>
        <dbReference type="RuleBase" id="RU000461"/>
    </source>
</evidence>
<keyword evidence="6 11" id="KW-0560">Oxidoreductase</keyword>
<dbReference type="PRINTS" id="PR00385">
    <property type="entry name" value="P450"/>
</dbReference>
<sequence length="524" mass="59131">MSLQLGQVPVVVVSSPEAAELFLKTHDVVFASRPKSQASQIISYGSKAIAFTEYGPYWRSVRKLCTLQLLTLSKVELFAPIRREELCRVVKSVEKAAAVGEVVNISEVVENLIEDIVYKMILGRSKYDQFDLKRLVQEGTRLVGAFNLADYVPCLGVFDFQGLTRGCKKTIEAVDEVLEQIIKEHEQAADEGKRHHKDFVDILLSTMHQTMDPQSEQDIVIDRTNMKAILLDMIVGAIETSATVIEWALSELLRHPRVMKVLQDEIENEVGIGRMVEEKDLMKLNYLNMVVDETLRLYPVAPLVVPREGRESITINGYYIKKKTRVIINAWAIGRDHNVWSNNAETFYPERFMNRKINRQGDFEFIPFGSGRRGCPGIQMGLVMVRLVVAQLVHCFHWELPSNVTAANLNMEEKFGLSIPRAEQLQAIPTYRLSSDAKHQLARAPTPHPSSLSCLGCSKDDELDLKKFIQKGMNLSGAFNLADYVIQQNLNSAKKCESHKLPQHQIGKYQRGGGEVSRLALHKA</sequence>
<comment type="caution">
    <text evidence="12">The sequence shown here is derived from an EMBL/GenBank/DDBJ whole genome shotgun (WGS) entry which is preliminary data.</text>
</comment>
<dbReference type="Gene3D" id="1.10.630.10">
    <property type="entry name" value="Cytochrome P450"/>
    <property type="match status" value="1"/>
</dbReference>
<evidence type="ECO:0000256" key="10">
    <source>
        <dbReference type="PIRSR" id="PIRSR602401-1"/>
    </source>
</evidence>
<dbReference type="GO" id="GO:0020037">
    <property type="term" value="F:heme binding"/>
    <property type="evidence" value="ECO:0007669"/>
    <property type="project" value="InterPro"/>
</dbReference>
<evidence type="ECO:0000256" key="8">
    <source>
        <dbReference type="ARBA" id="ARBA00023033"/>
    </source>
</evidence>
<protein>
    <recommendedName>
        <fullName evidence="14">Cytochrome P450 family 19 subfamily A member 1</fullName>
    </recommendedName>
</protein>